<sequence>MANYITGTYGTSNAPKYTYHSAHPQAQAQPLKLGQGAAQDIERSLWQGLGVTQPESYIQQSGVPADRWAPFYSDTAQRQLFSIGNIGLDGNAIDPTRQSGMGGMGNDISLGFNPLESSGTTAGTTVNTQGSTATLDTLGVDPNIFQAIGNHTDGSWVGNPNIDNVGTNPQQQPNFLTGVGNTISNGWEAIGGMQGLATGLNAVSGIGQTALGFQQLGLAEDQFNFTRNAWQSDYDMRLQDYNRRVTRQDSKDSALAQ</sequence>
<protein>
    <recommendedName>
        <fullName evidence="3">Coil containing protein</fullName>
    </recommendedName>
</protein>
<gene>
    <name evidence="1" type="ORF">NVP1097O_27</name>
</gene>
<accession>A0A2I7R0K6</accession>
<keyword evidence="2" id="KW-1185">Reference proteome</keyword>
<proteinExistence type="predicted"/>
<dbReference type="EMBL" id="MG592470">
    <property type="protein sequence ID" value="AUR87173.1"/>
    <property type="molecule type" value="Genomic_DNA"/>
</dbReference>
<name>A0A2I7R0K6_9CAUD</name>
<evidence type="ECO:0000313" key="2">
    <source>
        <dbReference type="Proteomes" id="UP000259765"/>
    </source>
</evidence>
<organism evidence="1 2">
    <name type="scientific">Vibrio phage 1.097.O._10N.286.49.B3</name>
    <dbReference type="NCBI Taxonomy" id="1881383"/>
    <lineage>
        <taxon>Viruses</taxon>
        <taxon>Duplodnaviria</taxon>
        <taxon>Heunggongvirae</taxon>
        <taxon>Uroviricota</taxon>
        <taxon>Caudoviricetes</taxon>
        <taxon>Schitoviridae</taxon>
        <taxon>Pontosvirinae</taxon>
        <taxon>Dorisvirus</taxon>
        <taxon>Dorisvirus 49B3</taxon>
    </lineage>
</organism>
<dbReference type="Proteomes" id="UP000259765">
    <property type="component" value="Segment"/>
</dbReference>
<evidence type="ECO:0008006" key="3">
    <source>
        <dbReference type="Google" id="ProtNLM"/>
    </source>
</evidence>
<evidence type="ECO:0000313" key="1">
    <source>
        <dbReference type="EMBL" id="AUR87173.1"/>
    </source>
</evidence>
<reference evidence="1 2" key="1">
    <citation type="submission" date="2017-11" db="EMBL/GenBank/DDBJ databases">
        <title>A major lineage of nontailed dsDNA viruses as unrecognized killers of marine bacteria.</title>
        <authorList>
            <person name="Kauffman K.M."/>
            <person name="Hussain F.A."/>
            <person name="Yang J."/>
            <person name="Arevalo P."/>
            <person name="Brown J.M."/>
            <person name="Chang W.K."/>
            <person name="VanInsberghe D."/>
            <person name="Elsherbini J."/>
            <person name="Cutler M.B."/>
            <person name="Kelly L."/>
            <person name="Polz M.F."/>
        </authorList>
    </citation>
    <scope>NUCLEOTIDE SEQUENCE [LARGE SCALE GENOMIC DNA]</scope>
</reference>